<sequence length="118" mass="13417">MFPTPENNKIKHITREKIGENALGQPIYADEPTIREREVYGWRPKLARDGATAALDGRTITELYLLMPEGDYVDGDVIELPDGKQYTVQGDVEDFNHGPFGWEPGYRLTMRRVHDGQA</sequence>
<keyword evidence="2" id="KW-1185">Reference proteome</keyword>
<protein>
    <submittedName>
        <fullName evidence="1">Head-to-tail stopper</fullName>
    </submittedName>
</protein>
<dbReference type="EMBL" id="KX621007">
    <property type="protein sequence ID" value="AOT23135.1"/>
    <property type="molecule type" value="Genomic_DNA"/>
</dbReference>
<dbReference type="Proteomes" id="UP000224956">
    <property type="component" value="Segment"/>
</dbReference>
<name>A0A1D8EQ19_9CAUD</name>
<evidence type="ECO:0000313" key="2">
    <source>
        <dbReference type="Proteomes" id="UP000224956"/>
    </source>
</evidence>
<accession>A0A1D8EQ19</accession>
<gene>
    <name evidence="1" type="ORF">SEA_TAQUITO_14</name>
</gene>
<organism evidence="1 2">
    <name type="scientific">Mycobacterium phage Taquito</name>
    <dbReference type="NCBI Taxonomy" id="1897500"/>
    <lineage>
        <taxon>Viruses</taxon>
        <taxon>Duplodnaviria</taxon>
        <taxon>Heunggongvirae</taxon>
        <taxon>Uroviricota</taxon>
        <taxon>Caudoviricetes</taxon>
        <taxon>Weiservirinae</taxon>
        <taxon>Fionnbharthvirus</taxon>
        <taxon>Fionnbharthvirus taquito</taxon>
    </lineage>
</organism>
<evidence type="ECO:0000313" key="1">
    <source>
        <dbReference type="EMBL" id="AOT23135.1"/>
    </source>
</evidence>
<reference evidence="1 2" key="1">
    <citation type="submission" date="2016-07" db="EMBL/GenBank/DDBJ databases">
        <authorList>
            <person name="Henderson J.H."/>
            <person name="Agbayani G."/>
            <person name="Akanbi A."/>
            <person name="Allen L."/>
            <person name="Anton T."/>
            <person name="Bauer V."/>
            <person name="Benoit R."/>
            <person name="Bhakta Y."/>
            <person name="Binongcal M.A."/>
            <person name="Bobovsky T."/>
            <person name="Bual H."/>
            <person name="Calley B."/>
            <person name="Clark M."/>
            <person name="Conahan B."/>
            <person name="Cone E."/>
            <person name="Dardis C."/>
            <person name="Fangman M."/>
            <person name="Flatgard B."/>
            <person name="Focht K."/>
            <person name="Geraci K."/>
            <person name="Goodwin B."/>
            <person name="Hanson H."/>
            <person name="Hunt G."/>
            <person name="Hutton S."/>
            <person name="Illback M."/>
            <person name="Jamsa A."/>
            <person name="Konzek B."/>
            <person name="Kraus A."/>
            <person name="Kuenzi M."/>
            <person name="Laird K."/>
            <person name="Lieb M."/>
            <person name="MacKenzie A."/>
            <person name="Maurer K."/>
            <person name="Miera M."/>
            <person name="Mishler B."/>
            <person name="Naughton C."/>
            <person name="Nease R."/>
            <person name="Nelson B."/>
            <person name="Nigg N."/>
            <person name="O'Sullivan K."/>
            <person name="Orion I."/>
            <person name="Peterson C."/>
            <person name="Peterson S."/>
            <person name="Roletto M."/>
            <person name="Rush L."/>
            <person name="Schlatter T."/>
            <person name="Seidl R."/>
            <person name="Sevy E."/>
            <person name="Sonderby V."/>
            <person name="Souers H."/>
            <person name="Syvertson H."/>
            <person name="Taggard K."/>
            <person name="Takasugi J."/>
            <person name="Tietge S."/>
            <person name="Vasquez C."/>
            <person name="Velasco R."/>
            <person name="Virk M."/>
            <person name="Vologdin S."/>
            <person name="Wing S."/>
            <person name="Winslow J."/>
            <person name="Young E."/>
            <person name="Cunanan N."/>
            <person name="Dasiuk E."/>
            <person name="Fudge K."/>
            <person name="Murphy A."/>
            <person name="Poxleitner M.K."/>
            <person name="Ettinger A.-S.H."/>
            <person name="Anders K.R."/>
            <person name="Schaff J.E."/>
            <person name="Dashiell C.L."/>
            <person name="Macialek J.A."/>
            <person name="Braun M.A."/>
            <person name="Delesalle V.A."/>
            <person name="Hughes L.E."/>
            <person name="Ware V.C."/>
            <person name="Bradley K.W."/>
            <person name="Barker L.P."/>
            <person name="Asai D.J."/>
            <person name="Bowman C.A."/>
            <person name="Russell D.A."/>
            <person name="Pope W.H."/>
            <person name="Jacobs-Sera D."/>
            <person name="Hendrix R.W."/>
            <person name="Hatfull G.F."/>
        </authorList>
    </citation>
    <scope>NUCLEOTIDE SEQUENCE [LARGE SCALE GENOMIC DNA]</scope>
</reference>
<proteinExistence type="predicted"/>